<feature type="region of interest" description="Disordered" evidence="1">
    <location>
        <begin position="1"/>
        <end position="48"/>
    </location>
</feature>
<comment type="caution">
    <text evidence="2">The sequence shown here is derived from an EMBL/GenBank/DDBJ whole genome shotgun (WGS) entry which is preliminary data.</text>
</comment>
<evidence type="ECO:0000313" key="3">
    <source>
        <dbReference type="Proteomes" id="UP000189462"/>
    </source>
</evidence>
<proteinExistence type="predicted"/>
<feature type="compositionally biased region" description="Basic and acidic residues" evidence="1">
    <location>
        <begin position="92"/>
        <end position="113"/>
    </location>
</feature>
<feature type="compositionally biased region" description="Polar residues" evidence="1">
    <location>
        <begin position="1"/>
        <end position="18"/>
    </location>
</feature>
<dbReference type="AlphaFoldDB" id="A0A1V3NC46"/>
<evidence type="ECO:0000313" key="2">
    <source>
        <dbReference type="EMBL" id="OOG22650.1"/>
    </source>
</evidence>
<sequence>MAKATSVQALARTRTPQTPVALALQEPTAAERDSAAPQSQGRTQELYSNSMYRRFEEGGVLVDSGTGVSTPACTQEAEMVNERKRKMVQRKKRDDEVERLKRELDEELDRQLRDSFPASDPPKITRTP</sequence>
<accession>A0A1V3NC46</accession>
<dbReference type="EMBL" id="MVBK01000099">
    <property type="protein sequence ID" value="OOG22650.1"/>
    <property type="molecule type" value="Genomic_DNA"/>
</dbReference>
<gene>
    <name evidence="2" type="ORF">B1C78_14550</name>
</gene>
<organism evidence="2 3">
    <name type="scientific">Thioalkalivibrio denitrificans</name>
    <dbReference type="NCBI Taxonomy" id="108003"/>
    <lineage>
        <taxon>Bacteria</taxon>
        <taxon>Pseudomonadati</taxon>
        <taxon>Pseudomonadota</taxon>
        <taxon>Gammaproteobacteria</taxon>
        <taxon>Chromatiales</taxon>
        <taxon>Ectothiorhodospiraceae</taxon>
        <taxon>Thioalkalivibrio</taxon>
    </lineage>
</organism>
<reference evidence="2 3" key="1">
    <citation type="submission" date="2017-02" db="EMBL/GenBank/DDBJ databases">
        <title>Genomic diversity within the haloalkaliphilic genus Thioalkalivibrio.</title>
        <authorList>
            <person name="Ahn A.-C."/>
            <person name="Meier-Kolthoff J."/>
            <person name="Overmars L."/>
            <person name="Richter M."/>
            <person name="Woyke T."/>
            <person name="Sorokin D.Y."/>
            <person name="Muyzer G."/>
        </authorList>
    </citation>
    <scope>NUCLEOTIDE SEQUENCE [LARGE SCALE GENOMIC DNA]</scope>
    <source>
        <strain evidence="2 3">ALJD</strain>
    </source>
</reference>
<feature type="region of interest" description="Disordered" evidence="1">
    <location>
        <begin position="61"/>
        <end position="128"/>
    </location>
</feature>
<feature type="compositionally biased region" description="Polar residues" evidence="1">
    <location>
        <begin position="36"/>
        <end position="48"/>
    </location>
</feature>
<dbReference type="Proteomes" id="UP000189462">
    <property type="component" value="Unassembled WGS sequence"/>
</dbReference>
<protein>
    <submittedName>
        <fullName evidence="2">Uncharacterized protein</fullName>
    </submittedName>
</protein>
<name>A0A1V3NC46_9GAMM</name>
<evidence type="ECO:0000256" key="1">
    <source>
        <dbReference type="SAM" id="MobiDB-lite"/>
    </source>
</evidence>
<keyword evidence="3" id="KW-1185">Reference proteome</keyword>